<keyword evidence="2" id="KW-1185">Reference proteome</keyword>
<comment type="caution">
    <text evidence="1">The sequence shown here is derived from an EMBL/GenBank/DDBJ whole genome shotgun (WGS) entry which is preliminary data.</text>
</comment>
<keyword evidence="1" id="KW-0808">Transferase</keyword>
<dbReference type="Proteomes" id="UP000472335">
    <property type="component" value="Unassembled WGS sequence"/>
</dbReference>
<protein>
    <submittedName>
        <fullName evidence="1">Aspartate aminotransferase family protein</fullName>
    </submittedName>
</protein>
<proteinExistence type="predicted"/>
<keyword evidence="1" id="KW-0032">Aminotransferase</keyword>
<dbReference type="GO" id="GO:0008483">
    <property type="term" value="F:transaminase activity"/>
    <property type="evidence" value="ECO:0007669"/>
    <property type="project" value="UniProtKB-KW"/>
</dbReference>
<organism evidence="1 2">
    <name type="scientific">Streptomyces scabichelini</name>
    <dbReference type="NCBI Taxonomy" id="2711217"/>
    <lineage>
        <taxon>Bacteria</taxon>
        <taxon>Bacillati</taxon>
        <taxon>Actinomycetota</taxon>
        <taxon>Actinomycetes</taxon>
        <taxon>Kitasatosporales</taxon>
        <taxon>Streptomycetaceae</taxon>
        <taxon>Streptomyces</taxon>
    </lineage>
</organism>
<dbReference type="AlphaFoldDB" id="A0A6G4VP48"/>
<evidence type="ECO:0000313" key="2">
    <source>
        <dbReference type="Proteomes" id="UP000472335"/>
    </source>
</evidence>
<evidence type="ECO:0000313" key="1">
    <source>
        <dbReference type="EMBL" id="NGO15615.1"/>
    </source>
</evidence>
<gene>
    <name evidence="1" type="ORF">G5C60_50600</name>
</gene>
<reference evidence="1 2" key="1">
    <citation type="submission" date="2020-02" db="EMBL/GenBank/DDBJ databases">
        <title>Whole-genome analyses of novel actinobacteria.</title>
        <authorList>
            <person name="Sahin N."/>
            <person name="Gencbay T."/>
        </authorList>
    </citation>
    <scope>NUCLEOTIDE SEQUENCE [LARGE SCALE GENOMIC DNA]</scope>
    <source>
        <strain evidence="1 2">HC44</strain>
    </source>
</reference>
<sequence>MSPLASGPQGPTTLRPLLTTVLDALRTGAAARGGPLPAGGPAAVAARIRAAVGETLPQQGDADALRTLVHAFAAGAADPADPLCTAHLHCPP</sequence>
<name>A0A6G4VP48_9ACTN</name>
<accession>A0A6G4VP48</accession>
<feature type="non-terminal residue" evidence="1">
    <location>
        <position position="92"/>
    </location>
</feature>
<dbReference type="EMBL" id="JAAKZY010000453">
    <property type="protein sequence ID" value="NGO15615.1"/>
    <property type="molecule type" value="Genomic_DNA"/>
</dbReference>